<dbReference type="EMBL" id="MCFH01000033">
    <property type="protein sequence ID" value="ORX46913.1"/>
    <property type="molecule type" value="Genomic_DNA"/>
</dbReference>
<gene>
    <name evidence="3" type="ORF">BCR36DRAFT_405519</name>
</gene>
<dbReference type="InterPro" id="IPR029058">
    <property type="entry name" value="AB_hydrolase_fold"/>
</dbReference>
<reference evidence="3 4" key="2">
    <citation type="submission" date="2016-08" db="EMBL/GenBank/DDBJ databases">
        <title>Pervasive Adenine N6-methylation of Active Genes in Fungi.</title>
        <authorList>
            <consortium name="DOE Joint Genome Institute"/>
            <person name="Mondo S.J."/>
            <person name="Dannebaum R.O."/>
            <person name="Kuo R.C."/>
            <person name="Labutti K."/>
            <person name="Haridas S."/>
            <person name="Kuo A."/>
            <person name="Salamov A."/>
            <person name="Ahrendt S.R."/>
            <person name="Lipzen A."/>
            <person name="Sullivan W."/>
            <person name="Andreopoulos W.B."/>
            <person name="Clum A."/>
            <person name="Lindquist E."/>
            <person name="Daum C."/>
            <person name="Ramamoorthy G.K."/>
            <person name="Gryganskyi A."/>
            <person name="Culley D."/>
            <person name="Magnuson J.K."/>
            <person name="James T.Y."/>
            <person name="O'Malley M.A."/>
            <person name="Stajich J.E."/>
            <person name="Spatafora J.W."/>
            <person name="Visel A."/>
            <person name="Grigoriev I.V."/>
        </authorList>
    </citation>
    <scope>NUCLEOTIDE SEQUENCE [LARGE SCALE GENOMIC DNA]</scope>
    <source>
        <strain evidence="4">finn</strain>
    </source>
</reference>
<name>A0A1Y1V668_9FUNG</name>
<dbReference type="PANTHER" id="PTHR12482:SF62">
    <property type="entry name" value="LIPASE ROG1-RELATED"/>
    <property type="match status" value="1"/>
</dbReference>
<feature type="domain" description="DUF676" evidence="2">
    <location>
        <begin position="14"/>
        <end position="215"/>
    </location>
</feature>
<dbReference type="Pfam" id="PF05057">
    <property type="entry name" value="DUF676"/>
    <property type="match status" value="1"/>
</dbReference>
<comment type="similarity">
    <text evidence="1">Belongs to the putative lipase ROG1 family.</text>
</comment>
<evidence type="ECO:0000313" key="3">
    <source>
        <dbReference type="EMBL" id="ORX46913.1"/>
    </source>
</evidence>
<dbReference type="OrthoDB" id="273452at2759"/>
<dbReference type="AlphaFoldDB" id="A0A1Y1V668"/>
<dbReference type="Proteomes" id="UP000193719">
    <property type="component" value="Unassembled WGS sequence"/>
</dbReference>
<protein>
    <recommendedName>
        <fullName evidence="2">DUF676 domain-containing protein</fullName>
    </recommendedName>
</protein>
<evidence type="ECO:0000313" key="4">
    <source>
        <dbReference type="Proteomes" id="UP000193719"/>
    </source>
</evidence>
<organism evidence="3 4">
    <name type="scientific">Piromyces finnis</name>
    <dbReference type="NCBI Taxonomy" id="1754191"/>
    <lineage>
        <taxon>Eukaryota</taxon>
        <taxon>Fungi</taxon>
        <taxon>Fungi incertae sedis</taxon>
        <taxon>Chytridiomycota</taxon>
        <taxon>Chytridiomycota incertae sedis</taxon>
        <taxon>Neocallimastigomycetes</taxon>
        <taxon>Neocallimastigales</taxon>
        <taxon>Neocallimastigaceae</taxon>
        <taxon>Piromyces</taxon>
    </lineage>
</organism>
<dbReference type="InterPro" id="IPR007751">
    <property type="entry name" value="DUF676_lipase-like"/>
</dbReference>
<dbReference type="SUPFAM" id="SSF53474">
    <property type="entry name" value="alpha/beta-Hydrolases"/>
    <property type="match status" value="1"/>
</dbReference>
<evidence type="ECO:0000259" key="2">
    <source>
        <dbReference type="Pfam" id="PF05057"/>
    </source>
</evidence>
<evidence type="ECO:0000256" key="1">
    <source>
        <dbReference type="ARBA" id="ARBA00007920"/>
    </source>
</evidence>
<keyword evidence="4" id="KW-1185">Reference proteome</keyword>
<dbReference type="Gene3D" id="3.40.50.1820">
    <property type="entry name" value="alpha/beta hydrolase"/>
    <property type="match status" value="1"/>
</dbReference>
<reference evidence="3 4" key="1">
    <citation type="submission" date="2016-08" db="EMBL/GenBank/DDBJ databases">
        <title>Genomes of anaerobic fungi encode conserved fungal cellulosomes for biomass hydrolysis.</title>
        <authorList>
            <consortium name="DOE Joint Genome Institute"/>
            <person name="Haitjema C.H."/>
            <person name="Gilmore S.P."/>
            <person name="Henske J.K."/>
            <person name="Solomon K.V."/>
            <person name="De Groot R."/>
            <person name="Kuo A."/>
            <person name="Mondo S.J."/>
            <person name="Salamov A.A."/>
            <person name="Labutti K."/>
            <person name="Zhao Z."/>
            <person name="Chiniquy J."/>
            <person name="Barry K."/>
            <person name="Brewer H.M."/>
            <person name="Purvine S.O."/>
            <person name="Wright A.T."/>
            <person name="Boxma B."/>
            <person name="Van Alen T."/>
            <person name="Hackstein J.H."/>
            <person name="Baker S.E."/>
            <person name="Grigoriev I.V."/>
            <person name="O'Malley M.A."/>
        </authorList>
    </citation>
    <scope>NUCLEOTIDE SEQUENCE [LARGE SCALE GENOMIC DNA]</scope>
    <source>
        <strain evidence="4">finn</strain>
    </source>
</reference>
<sequence length="421" mass="48658">MLTHPNDVINFHYGYCSNDNAKIKTHAEFKVIVDKSFKELNRFLEENALHNFKKENEIKYNNFENITCNLYFSIVGHSLGGLISRDLVKKIYSPFEKDTTQYTNYFEYLKTKFTFLTTVKPCSFLTLSTPHLGSLACNESGGIFKTAEKTAVRMYCNYLSGKIGKVFTYKDGKKGNEKPTLIRLSQKEYMNAYENFPNRTLIGCIRHDIPVKFCSAMGNIEHPIDAYKNENLLIDEKKGKADTRICSYSGYEGQELEYYQKEIFNEKISKNMYYPDTKHLPSPDIEEQIKNGLKKINYKEDENSILKYEDMENVFIPDTINQVEVAVSTLKLFNEIAFRRIIIDFSLSKLARVGTHTIYIGNDIIPYDTPTLAMISKSVGLFSNIILADYLLTSNQYTFYSLNDIVNNEEEGKKEKLENKK</sequence>
<comment type="caution">
    <text evidence="3">The sequence shown here is derived from an EMBL/GenBank/DDBJ whole genome shotgun (WGS) entry which is preliminary data.</text>
</comment>
<accession>A0A1Y1V668</accession>
<proteinExistence type="inferred from homology"/>
<dbReference type="InterPro" id="IPR044294">
    <property type="entry name" value="Lipase-like"/>
</dbReference>
<dbReference type="PANTHER" id="PTHR12482">
    <property type="entry name" value="LIPASE ROG1-RELATED-RELATED"/>
    <property type="match status" value="1"/>
</dbReference>